<dbReference type="InterPro" id="IPR002139">
    <property type="entry name" value="Ribo/fructo_kinase"/>
</dbReference>
<evidence type="ECO:0000256" key="12">
    <source>
        <dbReference type="HAMAP-Rule" id="MF_01987"/>
    </source>
</evidence>
<feature type="binding site" evidence="12">
    <location>
        <position position="273"/>
    </location>
    <ligand>
        <name>K(+)</name>
        <dbReference type="ChEBI" id="CHEBI:29103"/>
    </ligand>
</feature>
<dbReference type="HAMAP" id="MF_01987">
    <property type="entry name" value="Ribokinase"/>
    <property type="match status" value="1"/>
</dbReference>
<gene>
    <name evidence="12" type="primary">rbsK</name>
    <name evidence="14" type="ORF">FNL39_106247</name>
</gene>
<feature type="binding site" evidence="12">
    <location>
        <position position="187"/>
    </location>
    <ligand>
        <name>ATP</name>
        <dbReference type="ChEBI" id="CHEBI:30616"/>
    </ligand>
</feature>
<dbReference type="CDD" id="cd01174">
    <property type="entry name" value="ribokinase"/>
    <property type="match status" value="1"/>
</dbReference>
<evidence type="ECO:0000256" key="8">
    <source>
        <dbReference type="ARBA" id="ARBA00022840"/>
    </source>
</evidence>
<evidence type="ECO:0000256" key="11">
    <source>
        <dbReference type="ARBA" id="ARBA00023277"/>
    </source>
</evidence>
<keyword evidence="15" id="KW-1185">Reference proteome</keyword>
<evidence type="ECO:0000313" key="14">
    <source>
        <dbReference type="EMBL" id="KAF0845858.1"/>
    </source>
</evidence>
<dbReference type="EC" id="2.7.1.15" evidence="2 12"/>
<evidence type="ECO:0000256" key="4">
    <source>
        <dbReference type="ARBA" id="ARBA00022679"/>
    </source>
</evidence>
<dbReference type="PROSITE" id="PS00584">
    <property type="entry name" value="PFKB_KINASES_2"/>
    <property type="match status" value="1"/>
</dbReference>
<keyword evidence="5 12" id="KW-0479">Metal-binding</keyword>
<evidence type="ECO:0000259" key="13">
    <source>
        <dbReference type="Pfam" id="PF00294"/>
    </source>
</evidence>
<dbReference type="SUPFAM" id="SSF53613">
    <property type="entry name" value="Ribokinase-like"/>
    <property type="match status" value="1"/>
</dbReference>
<dbReference type="PRINTS" id="PR00990">
    <property type="entry name" value="RIBOKINASE"/>
</dbReference>
<feature type="binding site" evidence="12">
    <location>
        <position position="234"/>
    </location>
    <ligand>
        <name>K(+)</name>
        <dbReference type="ChEBI" id="CHEBI:29103"/>
    </ligand>
</feature>
<dbReference type="RefSeq" id="WP_067984239.1">
    <property type="nucleotide sequence ID" value="NZ_VMSD01000006.1"/>
</dbReference>
<feature type="binding site" evidence="12">
    <location>
        <position position="236"/>
    </location>
    <ligand>
        <name>K(+)</name>
        <dbReference type="ChEBI" id="CHEBI:29103"/>
    </ligand>
</feature>
<comment type="pathway">
    <text evidence="12">Carbohydrate metabolism; D-ribose degradation; D-ribose 5-phosphate from beta-D-ribopyranose: step 2/2.</text>
</comment>
<keyword evidence="6 12" id="KW-0547">Nucleotide-binding</keyword>
<protein>
    <recommendedName>
        <fullName evidence="3 12">Ribokinase</fullName>
        <shortName evidence="12">RK</shortName>
        <ecNumber evidence="2 12">2.7.1.15</ecNumber>
    </recommendedName>
</protein>
<feature type="binding site" evidence="12">
    <location>
        <position position="268"/>
    </location>
    <ligand>
        <name>K(+)</name>
        <dbReference type="ChEBI" id="CHEBI:29103"/>
    </ligand>
</feature>
<evidence type="ECO:0000256" key="10">
    <source>
        <dbReference type="ARBA" id="ARBA00022958"/>
    </source>
</evidence>
<comment type="subunit">
    <text evidence="12">Homodimer.</text>
</comment>
<accession>A0ABQ6YJA0</accession>
<comment type="catalytic activity">
    <reaction evidence="12">
        <text>D-ribose + ATP = D-ribose 5-phosphate + ADP + H(+)</text>
        <dbReference type="Rhea" id="RHEA:13697"/>
        <dbReference type="ChEBI" id="CHEBI:15378"/>
        <dbReference type="ChEBI" id="CHEBI:30616"/>
        <dbReference type="ChEBI" id="CHEBI:47013"/>
        <dbReference type="ChEBI" id="CHEBI:78346"/>
        <dbReference type="ChEBI" id="CHEBI:456216"/>
        <dbReference type="EC" id="2.7.1.15"/>
    </reaction>
</comment>
<reference evidence="14 15" key="1">
    <citation type="submission" date="2019-07" db="EMBL/GenBank/DDBJ databases">
        <title>Genomic Encyclopedia of Type Strains, Phase IV (KMG-IV): sequencing the most valuable type-strain genomes for metagenomic binning, comparative biology and taxonomic classification.</title>
        <authorList>
            <person name="Goeker M."/>
        </authorList>
    </citation>
    <scope>NUCLEOTIDE SEQUENCE [LARGE SCALE GENOMIC DNA]</scope>
    <source>
        <strain evidence="14 15">DSM 44831</strain>
    </source>
</reference>
<proteinExistence type="inferred from homology"/>
<evidence type="ECO:0000313" key="15">
    <source>
        <dbReference type="Proteomes" id="UP000798951"/>
    </source>
</evidence>
<feature type="binding site" evidence="12">
    <location>
        <position position="271"/>
    </location>
    <ligand>
        <name>K(+)</name>
        <dbReference type="ChEBI" id="CHEBI:29103"/>
    </ligand>
</feature>
<keyword evidence="11 12" id="KW-0119">Carbohydrate metabolism</keyword>
<comment type="similarity">
    <text evidence="1">Belongs to the carbohydrate kinase pfkB family.</text>
</comment>
<dbReference type="EMBL" id="VMSD01000006">
    <property type="protein sequence ID" value="KAF0845858.1"/>
    <property type="molecule type" value="Genomic_DNA"/>
</dbReference>
<evidence type="ECO:0000256" key="3">
    <source>
        <dbReference type="ARBA" id="ARBA00016943"/>
    </source>
</evidence>
<comment type="subcellular location">
    <subcellularLocation>
        <location evidence="12">Cytoplasm</location>
    </subcellularLocation>
</comment>
<comment type="cofactor">
    <cofactor evidence="12">
        <name>Mg(2+)</name>
        <dbReference type="ChEBI" id="CHEBI:18420"/>
    </cofactor>
    <text evidence="12">Requires a divalent cation, most likely magnesium in vivo, as an electrophilic catalyst to aid phosphoryl group transfer. It is the chelate of the metal and the nucleotide that is the actual substrate.</text>
</comment>
<dbReference type="Gene3D" id="3.40.1190.20">
    <property type="match status" value="1"/>
</dbReference>
<feature type="binding site" evidence="12">
    <location>
        <begin position="207"/>
        <end position="212"/>
    </location>
    <ligand>
        <name>ATP</name>
        <dbReference type="ChEBI" id="CHEBI:30616"/>
    </ligand>
</feature>
<dbReference type="InterPro" id="IPR002173">
    <property type="entry name" value="Carboh/pur_kinase_PfkB_CS"/>
</dbReference>
<feature type="domain" description="Carbohydrate kinase PfkB" evidence="13">
    <location>
        <begin position="8"/>
        <end position="279"/>
    </location>
</feature>
<organism evidence="14 15">
    <name type="scientific">Nocardia caishijiensis</name>
    <dbReference type="NCBI Taxonomy" id="184756"/>
    <lineage>
        <taxon>Bacteria</taxon>
        <taxon>Bacillati</taxon>
        <taxon>Actinomycetota</taxon>
        <taxon>Actinomycetes</taxon>
        <taxon>Mycobacteriales</taxon>
        <taxon>Nocardiaceae</taxon>
        <taxon>Nocardia</taxon>
    </lineage>
</organism>
<feature type="binding site" evidence="12">
    <location>
        <begin position="16"/>
        <end position="18"/>
    </location>
    <ligand>
        <name>substrate</name>
    </ligand>
</feature>
<keyword evidence="8 12" id="KW-0067">ATP-binding</keyword>
<evidence type="ECO:0000256" key="1">
    <source>
        <dbReference type="ARBA" id="ARBA00005380"/>
    </source>
</evidence>
<comment type="function">
    <text evidence="12">Catalyzes the phosphorylation of ribose at O-5 in a reaction requiring ATP and magnesium. The resulting D-ribose-5-phosphate can then be used either for sythesis of nucleotides, histidine, and tryptophan, or as a component of the pentose phosphate pathway.</text>
</comment>
<keyword evidence="9 12" id="KW-0460">Magnesium</keyword>
<evidence type="ECO:0000256" key="7">
    <source>
        <dbReference type="ARBA" id="ARBA00022777"/>
    </source>
</evidence>
<feature type="binding site" evidence="12">
    <location>
        <begin position="44"/>
        <end position="48"/>
    </location>
    <ligand>
        <name>substrate</name>
    </ligand>
</feature>
<comment type="caution">
    <text evidence="12">Lacks conserved residue(s) required for the propagation of feature annotation.</text>
</comment>
<comment type="activity regulation">
    <text evidence="12">Activated by a monovalent cation that binds near, but not in, the active site. The most likely occupant of the site in vivo is potassium. Ion binding induces a conformational change that may alter substrate affinity.</text>
</comment>
<feature type="binding site" evidence="12">
    <location>
        <position position="262"/>
    </location>
    <ligand>
        <name>ATP</name>
        <dbReference type="ChEBI" id="CHEBI:30616"/>
    </ligand>
</feature>
<sequence length="292" mass="29278">MDHSATPTVVVLGSVNMDLVTTTTRRPALGETVLGSGFATVTGGKGANQAIAAARSGARVRFLGAVGDDAFGTTLRTTLDDAGVDTTLLRTVSGPSGVATIVVDSAGENSIIVVAGANGQVTDLTEDEFAAIEAADILLCQLEIPLETVAAAAHRARAAGTLVALNPSPVQSLPADLWADTELAIVNSLEYEQFSSPLGQVAHVVRTLGSGGALYRGDDGAELSVDGLAVDVVDTTGAGDAFAGALVARWSHGPAAALNWANTAGALATTRLGAAAAIPGRQQIAASLADVR</sequence>
<dbReference type="Proteomes" id="UP000798951">
    <property type="component" value="Unassembled WGS sequence"/>
</dbReference>
<evidence type="ECO:0000256" key="2">
    <source>
        <dbReference type="ARBA" id="ARBA00012035"/>
    </source>
</evidence>
<dbReference type="InterPro" id="IPR029056">
    <property type="entry name" value="Ribokinase-like"/>
</dbReference>
<feature type="binding site" evidence="12">
    <location>
        <position position="240"/>
    </location>
    <ligand>
        <name>substrate</name>
    </ligand>
</feature>
<dbReference type="PANTHER" id="PTHR10584:SF166">
    <property type="entry name" value="RIBOKINASE"/>
    <property type="match status" value="1"/>
</dbReference>
<dbReference type="InterPro" id="IPR011611">
    <property type="entry name" value="PfkB_dom"/>
</dbReference>
<keyword evidence="4 12" id="KW-0808">Transferase</keyword>
<evidence type="ECO:0000256" key="6">
    <source>
        <dbReference type="ARBA" id="ARBA00022741"/>
    </source>
</evidence>
<evidence type="ECO:0000256" key="9">
    <source>
        <dbReference type="ARBA" id="ARBA00022842"/>
    </source>
</evidence>
<dbReference type="InterPro" id="IPR011877">
    <property type="entry name" value="Ribokinase"/>
</dbReference>
<comment type="caution">
    <text evidence="14">The sequence shown here is derived from an EMBL/GenBank/DDBJ whole genome shotgun (WGS) entry which is preliminary data.</text>
</comment>
<keyword evidence="12" id="KW-0963">Cytoplasm</keyword>
<keyword evidence="10 12" id="KW-0630">Potassium</keyword>
<feature type="binding site" evidence="12">
    <location>
        <position position="143"/>
    </location>
    <ligand>
        <name>substrate</name>
    </ligand>
</feature>
<dbReference type="Pfam" id="PF00294">
    <property type="entry name" value="PfkB"/>
    <property type="match status" value="1"/>
</dbReference>
<dbReference type="PANTHER" id="PTHR10584">
    <property type="entry name" value="SUGAR KINASE"/>
    <property type="match status" value="1"/>
</dbReference>
<feature type="binding site" evidence="12">
    <location>
        <begin position="239"/>
        <end position="240"/>
    </location>
    <ligand>
        <name>ATP</name>
        <dbReference type="ChEBI" id="CHEBI:30616"/>
    </ligand>
</feature>
<name>A0ABQ6YJA0_9NOCA</name>
<feature type="active site" description="Proton acceptor" evidence="12">
    <location>
        <position position="240"/>
    </location>
</feature>
<comment type="similarity">
    <text evidence="12">Belongs to the carbohydrate kinase PfkB family. Ribokinase subfamily.</text>
</comment>
<keyword evidence="7 12" id="KW-0418">Kinase</keyword>
<evidence type="ECO:0000256" key="5">
    <source>
        <dbReference type="ARBA" id="ARBA00022723"/>
    </source>
</evidence>